<dbReference type="PANTHER" id="PTHR13710">
    <property type="entry name" value="DNA HELICASE RECQ FAMILY MEMBER"/>
    <property type="match status" value="1"/>
</dbReference>
<dbReference type="PROSITE" id="PS00690">
    <property type="entry name" value="DEAH_ATP_HELICASE"/>
    <property type="match status" value="1"/>
</dbReference>
<dbReference type="InterPro" id="IPR036388">
    <property type="entry name" value="WH-like_DNA-bd_sf"/>
</dbReference>
<evidence type="ECO:0000256" key="9">
    <source>
        <dbReference type="ARBA" id="ARBA00023235"/>
    </source>
</evidence>
<dbReference type="PROSITE" id="PS51194">
    <property type="entry name" value="HELICASE_CTER"/>
    <property type="match status" value="1"/>
</dbReference>
<feature type="region of interest" description="Disordered" evidence="13">
    <location>
        <begin position="109"/>
        <end position="223"/>
    </location>
</feature>
<dbReference type="Proteomes" id="UP000002149">
    <property type="component" value="Chromosome 3"/>
</dbReference>
<evidence type="ECO:0000256" key="10">
    <source>
        <dbReference type="ARBA" id="ARBA00023242"/>
    </source>
</evidence>
<dbReference type="Pfam" id="PF00570">
    <property type="entry name" value="HRDC"/>
    <property type="match status" value="1"/>
</dbReference>
<keyword evidence="4" id="KW-0547">Nucleotide-binding</keyword>
<evidence type="ECO:0000256" key="13">
    <source>
        <dbReference type="SAM" id="MobiDB-lite"/>
    </source>
</evidence>
<feature type="domain" description="Helicase C-terminal" evidence="16">
    <location>
        <begin position="595"/>
        <end position="748"/>
    </location>
</feature>
<dbReference type="FunFam" id="3.40.50.300:FF:001215">
    <property type="entry name" value="ATP-dependent DNA helicase"/>
    <property type="match status" value="1"/>
</dbReference>
<dbReference type="SUPFAM" id="SSF47819">
    <property type="entry name" value="HRDC-like"/>
    <property type="match status" value="1"/>
</dbReference>
<dbReference type="Pfam" id="PF16124">
    <property type="entry name" value="RecQ_Zn_bind"/>
    <property type="match status" value="1"/>
</dbReference>
<dbReference type="Pfam" id="PF00270">
    <property type="entry name" value="DEAD"/>
    <property type="match status" value="1"/>
</dbReference>
<feature type="region of interest" description="Disordered" evidence="13">
    <location>
        <begin position="288"/>
        <end position="347"/>
    </location>
</feature>
<keyword evidence="5" id="KW-0378">Hydrolase</keyword>
<dbReference type="InterPro" id="IPR001650">
    <property type="entry name" value="Helicase_C-like"/>
</dbReference>
<dbReference type="InterPro" id="IPR018982">
    <property type="entry name" value="RQC_domain"/>
</dbReference>
<evidence type="ECO:0000256" key="4">
    <source>
        <dbReference type="ARBA" id="ARBA00022741"/>
    </source>
</evidence>
<dbReference type="GeneID" id="3256523"/>
<dbReference type="Pfam" id="PF00271">
    <property type="entry name" value="Helicase_C"/>
    <property type="match status" value="1"/>
</dbReference>
<name>Q5KK35_CRYD1</name>
<dbReference type="InterPro" id="IPR036390">
    <property type="entry name" value="WH_DNA-bd_sf"/>
</dbReference>
<dbReference type="InterPro" id="IPR032284">
    <property type="entry name" value="RecQ_Zn-bd"/>
</dbReference>
<feature type="region of interest" description="Disordered" evidence="13">
    <location>
        <begin position="1"/>
        <end position="49"/>
    </location>
</feature>
<dbReference type="PROSITE" id="PS50967">
    <property type="entry name" value="HRDC"/>
    <property type="match status" value="1"/>
</dbReference>
<organism evidence="17 18">
    <name type="scientific">Cryptococcus deneoformans (strain JEC21 / ATCC MYA-565)</name>
    <name type="common">Cryptococcus neoformans var. neoformans serotype D</name>
    <dbReference type="NCBI Taxonomy" id="214684"/>
    <lineage>
        <taxon>Eukaryota</taxon>
        <taxon>Fungi</taxon>
        <taxon>Dikarya</taxon>
        <taxon>Basidiomycota</taxon>
        <taxon>Agaricomycotina</taxon>
        <taxon>Tremellomycetes</taxon>
        <taxon>Tremellales</taxon>
        <taxon>Cryptococcaceae</taxon>
        <taxon>Cryptococcus</taxon>
        <taxon>Cryptococcus neoformans species complex</taxon>
    </lineage>
</organism>
<evidence type="ECO:0000259" key="15">
    <source>
        <dbReference type="PROSITE" id="PS51192"/>
    </source>
</evidence>
<feature type="compositionally biased region" description="Pro residues" evidence="13">
    <location>
        <begin position="245"/>
        <end position="258"/>
    </location>
</feature>
<dbReference type="GO" id="GO:0000724">
    <property type="term" value="P:double-strand break repair via homologous recombination"/>
    <property type="evidence" value="ECO:0000318"/>
    <property type="project" value="GO_Central"/>
</dbReference>
<dbReference type="PANTHER" id="PTHR13710:SF153">
    <property type="entry name" value="RECQ-LIKE DNA HELICASE BLM"/>
    <property type="match status" value="1"/>
</dbReference>
<dbReference type="EC" id="5.6.2.4" evidence="12"/>
<feature type="compositionally biased region" description="Acidic residues" evidence="13">
    <location>
        <begin position="962"/>
        <end position="972"/>
    </location>
</feature>
<dbReference type="CDD" id="cd18794">
    <property type="entry name" value="SF2_C_RecQ"/>
    <property type="match status" value="1"/>
</dbReference>
<dbReference type="Pfam" id="PF09382">
    <property type="entry name" value="RQC"/>
    <property type="match status" value="1"/>
</dbReference>
<keyword evidence="8" id="KW-0238">DNA-binding</keyword>
<feature type="compositionally biased region" description="Polar residues" evidence="13">
    <location>
        <begin position="1"/>
        <end position="22"/>
    </location>
</feature>
<feature type="compositionally biased region" description="Polar residues" evidence="13">
    <location>
        <begin position="1160"/>
        <end position="1182"/>
    </location>
</feature>
<dbReference type="SMART" id="SM00487">
    <property type="entry name" value="DEXDc"/>
    <property type="match status" value="1"/>
</dbReference>
<comment type="cofactor">
    <cofactor evidence="1">
        <name>Zn(2+)</name>
        <dbReference type="ChEBI" id="CHEBI:29105"/>
    </cofactor>
</comment>
<evidence type="ECO:0000256" key="5">
    <source>
        <dbReference type="ARBA" id="ARBA00022801"/>
    </source>
</evidence>
<feature type="compositionally biased region" description="Basic residues" evidence="13">
    <location>
        <begin position="908"/>
        <end position="922"/>
    </location>
</feature>
<dbReference type="Gene3D" id="1.10.150.80">
    <property type="entry name" value="HRDC domain"/>
    <property type="match status" value="1"/>
</dbReference>
<evidence type="ECO:0000256" key="8">
    <source>
        <dbReference type="ARBA" id="ARBA00023125"/>
    </source>
</evidence>
<dbReference type="InterPro" id="IPR027417">
    <property type="entry name" value="P-loop_NTPase"/>
</dbReference>
<dbReference type="AlphaFoldDB" id="Q5KK35"/>
<keyword evidence="10" id="KW-0539">Nucleus</keyword>
<feature type="compositionally biased region" description="Low complexity" evidence="13">
    <location>
        <begin position="1147"/>
        <end position="1159"/>
    </location>
</feature>
<evidence type="ECO:0000256" key="11">
    <source>
        <dbReference type="ARBA" id="ARBA00034617"/>
    </source>
</evidence>
<dbReference type="OrthoDB" id="10261556at2759"/>
<proteinExistence type="inferred from homology"/>
<dbReference type="InterPro" id="IPR002121">
    <property type="entry name" value="HRDC_dom"/>
</dbReference>
<feature type="region of interest" description="Disordered" evidence="13">
    <location>
        <begin position="901"/>
        <end position="940"/>
    </location>
</feature>
<evidence type="ECO:0000259" key="14">
    <source>
        <dbReference type="PROSITE" id="PS50967"/>
    </source>
</evidence>
<dbReference type="EMBL" id="AE017343">
    <property type="protein sequence ID" value="AAW42707.2"/>
    <property type="molecule type" value="Genomic_DNA"/>
</dbReference>
<keyword evidence="7" id="KW-0067">ATP-binding</keyword>
<comment type="subcellular location">
    <subcellularLocation>
        <location evidence="2">Nucleus</location>
    </subcellularLocation>
</comment>
<comment type="catalytic activity">
    <reaction evidence="11">
        <text>Couples ATP hydrolysis with the unwinding of duplex DNA by translocating in the 3'-5' direction.</text>
        <dbReference type="EC" id="5.6.2.4"/>
    </reaction>
</comment>
<dbReference type="VEuPathDB" id="FungiDB:CNC04400"/>
<dbReference type="GO" id="GO:0006260">
    <property type="term" value="P:DNA replication"/>
    <property type="evidence" value="ECO:0000318"/>
    <property type="project" value="GO_Central"/>
</dbReference>
<dbReference type="SMART" id="SM00956">
    <property type="entry name" value="RQC"/>
    <property type="match status" value="1"/>
</dbReference>
<keyword evidence="6 17" id="KW-0347">Helicase</keyword>
<dbReference type="Gene3D" id="3.40.50.300">
    <property type="entry name" value="P-loop containing nucleotide triphosphate hydrolases"/>
    <property type="match status" value="2"/>
</dbReference>
<dbReference type="STRING" id="214684.Q5KK35"/>
<dbReference type="InterPro" id="IPR044876">
    <property type="entry name" value="HRDC_dom_sf"/>
</dbReference>
<dbReference type="PROSITE" id="PS51192">
    <property type="entry name" value="HELICASE_ATP_BIND_1"/>
    <property type="match status" value="1"/>
</dbReference>
<evidence type="ECO:0000256" key="2">
    <source>
        <dbReference type="ARBA" id="ARBA00004123"/>
    </source>
</evidence>
<feature type="region of interest" description="Disordered" evidence="13">
    <location>
        <begin position="1135"/>
        <end position="1192"/>
    </location>
</feature>
<dbReference type="GO" id="GO:0003677">
    <property type="term" value="F:DNA binding"/>
    <property type="evidence" value="ECO:0007669"/>
    <property type="project" value="UniProtKB-KW"/>
</dbReference>
<feature type="compositionally biased region" description="Polar residues" evidence="13">
    <location>
        <begin position="121"/>
        <end position="136"/>
    </location>
</feature>
<protein>
    <recommendedName>
        <fullName evidence="12">DNA 3'-5' helicase</fullName>
        <ecNumber evidence="12">5.6.2.4</ecNumber>
    </recommendedName>
</protein>
<dbReference type="InterPro" id="IPR002464">
    <property type="entry name" value="DNA/RNA_helicase_DEAH_CS"/>
</dbReference>
<dbReference type="KEGG" id="cne:CNC04400"/>
<dbReference type="FunCoup" id="Q5KK35">
    <property type="interactions" value="201"/>
</dbReference>
<dbReference type="InParanoid" id="Q5KK35"/>
<comment type="similarity">
    <text evidence="3">Belongs to the helicase family. RecQ subfamily.</text>
</comment>
<evidence type="ECO:0000256" key="3">
    <source>
        <dbReference type="ARBA" id="ARBA00005446"/>
    </source>
</evidence>
<feature type="domain" description="Helicase ATP-binding" evidence="15">
    <location>
        <begin position="394"/>
        <end position="573"/>
    </location>
</feature>
<dbReference type="FunFam" id="3.40.50.300:FF:001389">
    <property type="entry name" value="ATP-dependent DNA helicase RecQ"/>
    <property type="match status" value="1"/>
</dbReference>
<dbReference type="GO" id="GO:0009378">
    <property type="term" value="F:four-way junction helicase activity"/>
    <property type="evidence" value="ECO:0000318"/>
    <property type="project" value="GO_Central"/>
</dbReference>
<feature type="compositionally biased region" description="Basic and acidic residues" evidence="13">
    <location>
        <begin position="995"/>
        <end position="1019"/>
    </location>
</feature>
<dbReference type="eggNOG" id="KOG0351">
    <property type="taxonomic scope" value="Eukaryota"/>
</dbReference>
<sequence>MLSRVSSHLMTPTSNVGSSSPFNVKGKGTEASAAQPPGTNPRDNGKTTEKLQTMLVKYMEEKDQLKDQKFAIATGQDGMDDLDMDMVEEKIELVTKRIREIKTLLTVRAQIPSSSTPPAPSRQSSFQPPETRQSPFQMADAKPTSLAVKDYPTPTAASSSKAKHTTLDNWNASRSNGVPSDDSDMPVTSGSLQLNREYPSPAVAGPSRPTCRRPSPPQDVPQDLHDFDIAMAEEDFHDLEEEPVLVPPSTPPVAPSPRVPTKMSARQPQPLLAPENNKQSILQHTGHLPDEFHDIPFNEIFSSPTSPTRNLPNPPIRAESSPPKPIDPPRASVLAGPSRQPMETHSPVKEAVPAVPQHRVIPLEITHRWSKEVNQKLRQVFKLPNFRKHQKEAIDETMAGRDVFVLMPTGGGKSLTYQLPAICSSGKTRGVTFVVSPLISLINDQTRHLISRGIPAIAYTGDLTQRDKNLAHEELSKREPITKVVYVTPEMMSMGGHIKSILRGLLQRKQLARFVIDEAHCVSQWGHDFRADYLRLGELRRDYPGVPIMALTATAQNKVQEDIIRSLRIEGCVCLRQSFNRPNLHYEVRPKTSSVIQEIVAFVHTQEARASGIVYCNSRDNCENLAKKLREDHGLRAYHYHAGMTKENRRKMQEGWQDHKFEIMVATIAFGMGIDKPDVRYVIHHHLPRSLEGYYQETGRAGRDGNPSTCILYYSFKDGKKILGQIDQEKDLTRDQKERQKASMQEVLRYCNNKVDCRRSQVLAFFNETFDAANCNQGCDVCLGRDRNVFRTEDVTDDAVTVIKMVQAFSNTKITILNAAECFRGFKGNSGKQLNQNPYFGAGQSWDRNEGERLIQTLVIEGALEEYCVESKAGWTNAYLRVGKEGYKYLNGTARLKMDFREASPRKLTTKPKQSAKRRSAKSKGPATLEKTTNSNPIARKRSLQQIMAEEAEFDNSHWGDTDDEYNPENDGDPIIASGDETEMDDDVPLKRRKSTEASKEKTPRSTRSKAKEATHDNDGESSVEQCFKALEKMRNQSVAKNKTYPVLTDELLQMVAALMPANEKRLREIEGMTPQLIEAYSTKILGICIKFRPANQNPLNTAAHKDALRPSAMPAPVTLPRTNSTTMQRIKQYAYEPSSASKTPLTSSAVRRPSSTSSLKRQTLLFSTSSNTVGNGDSATPTAAKRHNNVDSVRPMLTARGGNVVSRKDKF</sequence>
<dbReference type="GO" id="GO:0016787">
    <property type="term" value="F:hydrolase activity"/>
    <property type="evidence" value="ECO:0007669"/>
    <property type="project" value="UniProtKB-KW"/>
</dbReference>
<feature type="region of interest" description="Disordered" evidence="13">
    <location>
        <begin position="243"/>
        <end position="267"/>
    </location>
</feature>
<gene>
    <name evidence="17" type="ordered locus">CNC04400</name>
</gene>
<evidence type="ECO:0000256" key="12">
    <source>
        <dbReference type="ARBA" id="ARBA00034808"/>
    </source>
</evidence>
<keyword evidence="18" id="KW-1185">Reference proteome</keyword>
<dbReference type="Gene3D" id="1.10.10.10">
    <property type="entry name" value="Winged helix-like DNA-binding domain superfamily/Winged helix DNA-binding domain"/>
    <property type="match status" value="1"/>
</dbReference>
<accession>Q5KK35</accession>
<dbReference type="RefSeq" id="XP_024512578.1">
    <property type="nucleotide sequence ID" value="XM_024656814.1"/>
</dbReference>
<dbReference type="GO" id="GO:0005694">
    <property type="term" value="C:chromosome"/>
    <property type="evidence" value="ECO:0000318"/>
    <property type="project" value="GO_Central"/>
</dbReference>
<dbReference type="InterPro" id="IPR014001">
    <property type="entry name" value="Helicase_ATP-bd"/>
</dbReference>
<dbReference type="NCBIfam" id="TIGR00614">
    <property type="entry name" value="recQ_fam"/>
    <property type="match status" value="1"/>
</dbReference>
<feature type="region of interest" description="Disordered" evidence="13">
    <location>
        <begin position="955"/>
        <end position="1023"/>
    </location>
</feature>
<feature type="domain" description="HRDC" evidence="14">
    <location>
        <begin position="1018"/>
        <end position="1099"/>
    </location>
</feature>
<dbReference type="SUPFAM" id="SSF52540">
    <property type="entry name" value="P-loop containing nucleoside triphosphate hydrolases"/>
    <property type="match status" value="1"/>
</dbReference>
<evidence type="ECO:0000256" key="1">
    <source>
        <dbReference type="ARBA" id="ARBA00001947"/>
    </source>
</evidence>
<dbReference type="HOGENOM" id="CLU_007529_0_0_1"/>
<evidence type="ECO:0000256" key="7">
    <source>
        <dbReference type="ARBA" id="ARBA00022840"/>
    </source>
</evidence>
<dbReference type="GO" id="GO:0043138">
    <property type="term" value="F:3'-5' DNA helicase activity"/>
    <property type="evidence" value="ECO:0000318"/>
    <property type="project" value="GO_Central"/>
</dbReference>
<dbReference type="GO" id="GO:0005524">
    <property type="term" value="F:ATP binding"/>
    <property type="evidence" value="ECO:0007669"/>
    <property type="project" value="UniProtKB-KW"/>
</dbReference>
<feature type="compositionally biased region" description="Polar residues" evidence="13">
    <location>
        <begin position="167"/>
        <end position="178"/>
    </location>
</feature>
<dbReference type="PaxDb" id="214684-Q5KK35"/>
<evidence type="ECO:0000313" key="18">
    <source>
        <dbReference type="Proteomes" id="UP000002149"/>
    </source>
</evidence>
<evidence type="ECO:0000313" key="17">
    <source>
        <dbReference type="EMBL" id="AAW42707.2"/>
    </source>
</evidence>
<dbReference type="InterPro" id="IPR010997">
    <property type="entry name" value="HRDC-like_sf"/>
</dbReference>
<feature type="compositionally biased region" description="Polar residues" evidence="13">
    <location>
        <begin position="300"/>
        <end position="311"/>
    </location>
</feature>
<reference evidence="17 18" key="1">
    <citation type="journal article" date="2005" name="Science">
        <title>The genome of the basidiomycetous yeast and human pathogen Cryptococcus neoformans.</title>
        <authorList>
            <person name="Loftus B.J."/>
            <person name="Fung E."/>
            <person name="Roncaglia P."/>
            <person name="Rowley D."/>
            <person name="Amedeo P."/>
            <person name="Bruno D."/>
            <person name="Vamathevan J."/>
            <person name="Miranda M."/>
            <person name="Anderson I.J."/>
            <person name="Fraser J.A."/>
            <person name="Allen J.E."/>
            <person name="Bosdet I.E."/>
            <person name="Brent M.R."/>
            <person name="Chiu R."/>
            <person name="Doering T.L."/>
            <person name="Donlin M.J."/>
            <person name="D'Souza C.A."/>
            <person name="Fox D.S."/>
            <person name="Grinberg V."/>
            <person name="Fu J."/>
            <person name="Fukushima M."/>
            <person name="Haas B.J."/>
            <person name="Huang J.C."/>
            <person name="Janbon G."/>
            <person name="Jones S.J."/>
            <person name="Koo H.L."/>
            <person name="Krzywinski M.I."/>
            <person name="Kwon-Chung J.K."/>
            <person name="Lengeler K.B."/>
            <person name="Maiti R."/>
            <person name="Marra M.A."/>
            <person name="Marra R.E."/>
            <person name="Mathewson C.A."/>
            <person name="Mitchell T.G."/>
            <person name="Pertea M."/>
            <person name="Riggs F.R."/>
            <person name="Salzberg S.L."/>
            <person name="Schein J.E."/>
            <person name="Shvartsbeyn A."/>
            <person name="Shin H."/>
            <person name="Shumway M."/>
            <person name="Specht C.A."/>
            <person name="Suh B.B."/>
            <person name="Tenney A."/>
            <person name="Utterback T.R."/>
            <person name="Wickes B.L."/>
            <person name="Wortman J.R."/>
            <person name="Wye N.H."/>
            <person name="Kronstad J.W."/>
            <person name="Lodge J.K."/>
            <person name="Heitman J."/>
            <person name="Davis R.W."/>
            <person name="Fraser C.M."/>
            <person name="Hyman R.W."/>
        </authorList>
    </citation>
    <scope>NUCLEOTIDE SEQUENCE [LARGE SCALE GENOMIC DNA]</scope>
    <source>
        <strain evidence="18">JEC21 / ATCC MYA-565</strain>
    </source>
</reference>
<dbReference type="CDD" id="cd17920">
    <property type="entry name" value="DEXHc_RecQ"/>
    <property type="match status" value="1"/>
</dbReference>
<dbReference type="InterPro" id="IPR004589">
    <property type="entry name" value="DNA_helicase_ATP-dep_RecQ"/>
</dbReference>
<dbReference type="GO" id="GO:0005634">
    <property type="term" value="C:nucleus"/>
    <property type="evidence" value="ECO:0000318"/>
    <property type="project" value="GO_Central"/>
</dbReference>
<evidence type="ECO:0000256" key="6">
    <source>
        <dbReference type="ARBA" id="ARBA00022806"/>
    </source>
</evidence>
<keyword evidence="9" id="KW-0413">Isomerase</keyword>
<dbReference type="GO" id="GO:0005737">
    <property type="term" value="C:cytoplasm"/>
    <property type="evidence" value="ECO:0000318"/>
    <property type="project" value="GO_Central"/>
</dbReference>
<dbReference type="SUPFAM" id="SSF46785">
    <property type="entry name" value="Winged helix' DNA-binding domain"/>
    <property type="match status" value="1"/>
</dbReference>
<dbReference type="InterPro" id="IPR011545">
    <property type="entry name" value="DEAD/DEAH_box_helicase_dom"/>
</dbReference>
<dbReference type="SMART" id="SM00490">
    <property type="entry name" value="HELICc"/>
    <property type="match status" value="1"/>
</dbReference>
<evidence type="ECO:0000259" key="16">
    <source>
        <dbReference type="PROSITE" id="PS51194"/>
    </source>
</evidence>